<dbReference type="AlphaFoldDB" id="A0A7L9FG58"/>
<dbReference type="EMBL" id="CP062310">
    <property type="protein sequence ID" value="QOJ78601.1"/>
    <property type="molecule type" value="Genomic_DNA"/>
</dbReference>
<dbReference type="SUPFAM" id="SSF54001">
    <property type="entry name" value="Cysteine proteinases"/>
    <property type="match status" value="1"/>
</dbReference>
<evidence type="ECO:0000313" key="2">
    <source>
        <dbReference type="EMBL" id="QOJ78601.1"/>
    </source>
</evidence>
<evidence type="ECO:0000313" key="3">
    <source>
        <dbReference type="Proteomes" id="UP000594121"/>
    </source>
</evidence>
<dbReference type="SMART" id="SM00460">
    <property type="entry name" value="TGc"/>
    <property type="match status" value="1"/>
</dbReference>
<gene>
    <name evidence="2" type="ORF">IG193_07540</name>
</gene>
<dbReference type="Gene3D" id="3.10.620.30">
    <property type="match status" value="1"/>
</dbReference>
<dbReference type="PANTHER" id="PTHR38339">
    <property type="entry name" value="TRANSGLUTAMINASE DOMAIN PROTEIN"/>
    <property type="match status" value="1"/>
</dbReference>
<protein>
    <submittedName>
        <fullName evidence="2">Transglutaminase domain-containing protein</fullName>
    </submittedName>
</protein>
<keyword evidence="3" id="KW-1185">Reference proteome</keyword>
<evidence type="ECO:0000259" key="1">
    <source>
        <dbReference type="SMART" id="SM00460"/>
    </source>
</evidence>
<dbReference type="InParanoid" id="A0A7L9FG58"/>
<dbReference type="Proteomes" id="UP000594121">
    <property type="component" value="Chromosome"/>
</dbReference>
<feature type="domain" description="Transglutaminase-like" evidence="1">
    <location>
        <begin position="325"/>
        <end position="386"/>
    </location>
</feature>
<accession>A0A7L9FG58</accession>
<dbReference type="KEGG" id="thel:IG193_07540"/>
<dbReference type="GeneID" id="59149738"/>
<organism evidence="2 3">
    <name type="scientific">Infirmifilum lucidum</name>
    <dbReference type="NCBI Taxonomy" id="2776706"/>
    <lineage>
        <taxon>Archaea</taxon>
        <taxon>Thermoproteota</taxon>
        <taxon>Thermoprotei</taxon>
        <taxon>Thermofilales</taxon>
        <taxon>Thermofilaceae</taxon>
        <taxon>Infirmifilum</taxon>
    </lineage>
</organism>
<dbReference type="RefSeq" id="WP_192818573.1">
    <property type="nucleotide sequence ID" value="NZ_CP062310.1"/>
</dbReference>
<proteinExistence type="predicted"/>
<reference evidence="2 3" key="1">
    <citation type="submission" date="2020-10" db="EMBL/GenBank/DDBJ databases">
        <title>Thermofilum lucidum 3507LT sp. nov. a novel member of Thermofilaceae family isolated from Chile hot spring, and proposal of description order Thermofilales.</title>
        <authorList>
            <person name="Zayulina K.S."/>
            <person name="Elcheninov A.G."/>
            <person name="Toshchakov S.V."/>
            <person name="Kublanov I.V."/>
        </authorList>
    </citation>
    <scope>NUCLEOTIDE SEQUENCE [LARGE SCALE GENOMIC DNA]</scope>
    <source>
        <strain evidence="2 3">3507LT</strain>
    </source>
</reference>
<dbReference type="InterPro" id="IPR002931">
    <property type="entry name" value="Transglutaminase-like"/>
</dbReference>
<dbReference type="PANTHER" id="PTHR38339:SF1">
    <property type="entry name" value="TRANSGLUTAMINASE-LIKE DOMAIN-CONTAINING PROTEIN"/>
    <property type="match status" value="1"/>
</dbReference>
<sequence>MKTVDEWNILYFMTEKLPPRIASLIESGEFTRASEEIKKILPEVEGSKRLRLLYELDRMKRLGREYPYSFHEAFALASEEVPSLSREEFESLISRGCVDNMRVDGHLLVFRRFIPNMFWLCPELKERRRRKTSELEEIAREALRNRAQRVAEASSGEPQYVLPLKYTVRFALRVKPRERCSGKLRVWVPIPREDSINREVRILEAEPRPKAIAPPDHPQRTAYFELEDEYSVVLTYEYTSYGFNAKLDSNKAYVDESSEVFKEYTVEKPPHIVFTGYLVSLTRSIVGDEKNPLLKAKKIWEWITTNVRYTYAQDYALYDNISEYVARNRRGDCGMQAILFITMARIAGIPARWQSGWYMNPVRPGMHDWAQMYIEPYGWVYVDPSFGNKRRGEEWRNTFYFGSIEGYRLAANIDVSTQFYPPKKHFRSDPVDNQQGEVECDDRNLYYDEWESRLEIVEVERLT</sequence>
<name>A0A7L9FG58_9CREN</name>
<dbReference type="InterPro" id="IPR038765">
    <property type="entry name" value="Papain-like_cys_pep_sf"/>
</dbReference>
<dbReference type="Pfam" id="PF01841">
    <property type="entry name" value="Transglut_core"/>
    <property type="match status" value="1"/>
</dbReference>